<dbReference type="KEGG" id="whj:H9Q79_13470"/>
<evidence type="ECO:0000313" key="1">
    <source>
        <dbReference type="EMBL" id="QNM07913.1"/>
    </source>
</evidence>
<proteinExistence type="predicted"/>
<gene>
    <name evidence="1" type="ORF">H9Q79_13470</name>
</gene>
<sequence length="46" mass="5566">MKNQERCEKASLKEYIHQLKEGEILLIQREKDSDEKVWLSYKKENG</sequence>
<protein>
    <submittedName>
        <fullName evidence="1">Uncharacterized protein</fullName>
    </submittedName>
</protein>
<evidence type="ECO:0000313" key="2">
    <source>
        <dbReference type="Proteomes" id="UP000515860"/>
    </source>
</evidence>
<name>A0A7G9GAT1_9FIRM</name>
<organism evidence="1 2">
    <name type="scientific">Wansuia hejianensis</name>
    <dbReference type="NCBI Taxonomy" id="2763667"/>
    <lineage>
        <taxon>Bacteria</taxon>
        <taxon>Bacillati</taxon>
        <taxon>Bacillota</taxon>
        <taxon>Clostridia</taxon>
        <taxon>Lachnospirales</taxon>
        <taxon>Lachnospiraceae</taxon>
        <taxon>Wansuia</taxon>
    </lineage>
</organism>
<dbReference type="EMBL" id="CP060635">
    <property type="protein sequence ID" value="QNM07913.1"/>
    <property type="molecule type" value="Genomic_DNA"/>
</dbReference>
<keyword evidence="2" id="KW-1185">Reference proteome</keyword>
<dbReference type="RefSeq" id="WP_249328510.1">
    <property type="nucleotide sequence ID" value="NZ_CP060635.1"/>
</dbReference>
<dbReference type="AlphaFoldDB" id="A0A7G9GAT1"/>
<accession>A0A7G9GAT1</accession>
<reference evidence="1 2" key="1">
    <citation type="submission" date="2020-08" db="EMBL/GenBank/DDBJ databases">
        <authorList>
            <person name="Liu C."/>
            <person name="Sun Q."/>
        </authorList>
    </citation>
    <scope>NUCLEOTIDE SEQUENCE [LARGE SCALE GENOMIC DNA]</scope>
    <source>
        <strain evidence="1 2">NSJ-29</strain>
    </source>
</reference>
<dbReference type="Proteomes" id="UP000515860">
    <property type="component" value="Chromosome"/>
</dbReference>